<dbReference type="STRING" id="1237149.C900_05055"/>
<proteinExistence type="predicted"/>
<evidence type="ECO:0000313" key="2">
    <source>
        <dbReference type="EMBL" id="ELR69365.1"/>
    </source>
</evidence>
<reference evidence="2 3" key="1">
    <citation type="submission" date="2012-12" db="EMBL/GenBank/DDBJ databases">
        <title>Genome assembly of Fulvivirga imtechensis AK7.</title>
        <authorList>
            <person name="Nupur N."/>
            <person name="Khatri I."/>
            <person name="Kumar R."/>
            <person name="Subramanian S."/>
            <person name="Pinnaka A."/>
        </authorList>
    </citation>
    <scope>NUCLEOTIDE SEQUENCE [LARGE SCALE GENOMIC DNA]</scope>
    <source>
        <strain evidence="2 3">AK7</strain>
    </source>
</reference>
<dbReference type="InterPro" id="IPR019861">
    <property type="entry name" value="PorP/SprF_Bacteroidetes"/>
</dbReference>
<feature type="chain" id="PRO_5003993241" description="Bacteroidetes-specific membrane protein" evidence="1">
    <location>
        <begin position="21"/>
        <end position="339"/>
    </location>
</feature>
<dbReference type="NCBIfam" id="TIGR03519">
    <property type="entry name" value="T9SS_PorP_fam"/>
    <property type="match status" value="1"/>
</dbReference>
<organism evidence="2 3">
    <name type="scientific">Fulvivirga imtechensis AK7</name>
    <dbReference type="NCBI Taxonomy" id="1237149"/>
    <lineage>
        <taxon>Bacteria</taxon>
        <taxon>Pseudomonadati</taxon>
        <taxon>Bacteroidota</taxon>
        <taxon>Cytophagia</taxon>
        <taxon>Cytophagales</taxon>
        <taxon>Fulvivirgaceae</taxon>
        <taxon>Fulvivirga</taxon>
    </lineage>
</organism>
<keyword evidence="1" id="KW-0732">Signal</keyword>
<sequence length="339" mass="38266">MMKTWLFILFFCCIAIRVMGQDPHFSQYYAAPLYLNPAFAGTGNDHRFIANYRNQWPNLANGFVTYSFSYDYNIQDLRSGVGLLVGVDKAGSANLRSTSVGFLYSYKVQLSNKWMLTPGLYFGYGQRNIDFNKLVFGDQLEFRNDGQVPTTDPTFGNLGSTAYFDFGAGLLMYNKTFWAGFSAQHINEPNRSLLGEESKIPVKTSVHAGVKIPLYNGVFKRDRISTLAPSFVYQNQGSFDQLDVGLHFLYEPVMIGVWYRGIPIQQNTKDNVSQDAAVLILGLQFDQLEIAYSYDFTISELGSVSGGAHEVSLKYLMALSFRNKTKKKDKFIPCPTFMK</sequence>
<dbReference type="PATRIC" id="fig|1237149.3.peg.4523"/>
<feature type="signal peptide" evidence="1">
    <location>
        <begin position="1"/>
        <end position="20"/>
    </location>
</feature>
<evidence type="ECO:0008006" key="4">
    <source>
        <dbReference type="Google" id="ProtNLM"/>
    </source>
</evidence>
<name>L8JKQ0_9BACT</name>
<dbReference type="EMBL" id="AMZN01000073">
    <property type="protein sequence ID" value="ELR69365.1"/>
    <property type="molecule type" value="Genomic_DNA"/>
</dbReference>
<evidence type="ECO:0000256" key="1">
    <source>
        <dbReference type="SAM" id="SignalP"/>
    </source>
</evidence>
<keyword evidence="3" id="KW-1185">Reference proteome</keyword>
<dbReference type="eggNOG" id="COG4772">
    <property type="taxonomic scope" value="Bacteria"/>
</dbReference>
<protein>
    <recommendedName>
        <fullName evidence="4">Bacteroidetes-specific membrane protein</fullName>
    </recommendedName>
</protein>
<comment type="caution">
    <text evidence="2">The sequence shown here is derived from an EMBL/GenBank/DDBJ whole genome shotgun (WGS) entry which is preliminary data.</text>
</comment>
<dbReference type="OrthoDB" id="1186563at2"/>
<accession>L8JKQ0</accession>
<gene>
    <name evidence="2" type="ORF">C900_05055</name>
</gene>
<dbReference type="Pfam" id="PF11751">
    <property type="entry name" value="PorP_SprF"/>
    <property type="match status" value="1"/>
</dbReference>
<dbReference type="RefSeq" id="WP_009582214.1">
    <property type="nucleotide sequence ID" value="NZ_AMZN01000073.1"/>
</dbReference>
<dbReference type="Proteomes" id="UP000011135">
    <property type="component" value="Unassembled WGS sequence"/>
</dbReference>
<evidence type="ECO:0000313" key="3">
    <source>
        <dbReference type="Proteomes" id="UP000011135"/>
    </source>
</evidence>
<dbReference type="AlphaFoldDB" id="L8JKQ0"/>